<dbReference type="GO" id="GO:0006313">
    <property type="term" value="P:DNA transposition"/>
    <property type="evidence" value="ECO:0007669"/>
    <property type="project" value="InterPro"/>
</dbReference>
<evidence type="ECO:0000313" key="2">
    <source>
        <dbReference type="EMBL" id="OGM15541.1"/>
    </source>
</evidence>
<dbReference type="AlphaFoldDB" id="A0A1F7XKG3"/>
<dbReference type="InterPro" id="IPR002686">
    <property type="entry name" value="Transposase_17"/>
</dbReference>
<sequence length="222" mass="26816">MPRRKIVLATNEYYHIFNRGSNKKIIFNDAREYSRFFLTARYYSIKDPPLKFSRFVKLGKVERRGFWEGYETYEKLVSFNCFCFMPNHYHFLLKQESENGISQFIKKLQTSYSHYSNIKHENEGPLWTGQFKAVRVENENQLFHLSRYIHLNSVTSYLTHPNKLESYIWSSYREYLGKSEFPFCSTKEVLSNFKSVTKFKEFVSNQIDYQRRLKLIKNLTFD</sequence>
<protein>
    <recommendedName>
        <fullName evidence="1">Transposase IS200-like domain-containing protein</fullName>
    </recommendedName>
</protein>
<dbReference type="PANTHER" id="PTHR34322">
    <property type="entry name" value="TRANSPOSASE, Y1_TNP DOMAIN-CONTAINING"/>
    <property type="match status" value="1"/>
</dbReference>
<dbReference type="PANTHER" id="PTHR34322:SF2">
    <property type="entry name" value="TRANSPOSASE IS200-LIKE DOMAIN-CONTAINING PROTEIN"/>
    <property type="match status" value="1"/>
</dbReference>
<dbReference type="GO" id="GO:0004803">
    <property type="term" value="F:transposase activity"/>
    <property type="evidence" value="ECO:0007669"/>
    <property type="project" value="InterPro"/>
</dbReference>
<dbReference type="SMART" id="SM01321">
    <property type="entry name" value="Y1_Tnp"/>
    <property type="match status" value="1"/>
</dbReference>
<dbReference type="Pfam" id="PF01797">
    <property type="entry name" value="Y1_Tnp"/>
    <property type="match status" value="1"/>
</dbReference>
<evidence type="ECO:0000259" key="1">
    <source>
        <dbReference type="SMART" id="SM01321"/>
    </source>
</evidence>
<comment type="caution">
    <text evidence="2">The sequence shown here is derived from an EMBL/GenBank/DDBJ whole genome shotgun (WGS) entry which is preliminary data.</text>
</comment>
<proteinExistence type="predicted"/>
<dbReference type="InterPro" id="IPR036515">
    <property type="entry name" value="Transposase_17_sf"/>
</dbReference>
<reference evidence="2 3" key="1">
    <citation type="journal article" date="2016" name="Nat. Commun.">
        <title>Thousands of microbial genomes shed light on interconnected biogeochemical processes in an aquifer system.</title>
        <authorList>
            <person name="Anantharaman K."/>
            <person name="Brown C.T."/>
            <person name="Hug L.A."/>
            <person name="Sharon I."/>
            <person name="Castelle C.J."/>
            <person name="Probst A.J."/>
            <person name="Thomas B.C."/>
            <person name="Singh A."/>
            <person name="Wilkins M.J."/>
            <person name="Karaoz U."/>
            <person name="Brodie E.L."/>
            <person name="Williams K.H."/>
            <person name="Hubbard S.S."/>
            <person name="Banfield J.F."/>
        </authorList>
    </citation>
    <scope>NUCLEOTIDE SEQUENCE [LARGE SCALE GENOMIC DNA]</scope>
</reference>
<dbReference type="SUPFAM" id="SSF143422">
    <property type="entry name" value="Transposase IS200-like"/>
    <property type="match status" value="1"/>
</dbReference>
<name>A0A1F7XKG3_9BACT</name>
<accession>A0A1F7XKG3</accession>
<dbReference type="GO" id="GO:0003677">
    <property type="term" value="F:DNA binding"/>
    <property type="evidence" value="ECO:0007669"/>
    <property type="project" value="InterPro"/>
</dbReference>
<feature type="domain" description="Transposase IS200-like" evidence="1">
    <location>
        <begin position="9"/>
        <end position="152"/>
    </location>
</feature>
<organism evidence="2 3">
    <name type="scientific">Candidatus Woesebacteria bacterium RBG_16_42_24</name>
    <dbReference type="NCBI Taxonomy" id="1802485"/>
    <lineage>
        <taxon>Bacteria</taxon>
        <taxon>Candidatus Woeseibacteriota</taxon>
    </lineage>
</organism>
<dbReference type="EMBL" id="MGFX01000002">
    <property type="protein sequence ID" value="OGM15541.1"/>
    <property type="molecule type" value="Genomic_DNA"/>
</dbReference>
<evidence type="ECO:0000313" key="3">
    <source>
        <dbReference type="Proteomes" id="UP000177382"/>
    </source>
</evidence>
<gene>
    <name evidence="2" type="ORF">A2V97_00660</name>
</gene>
<dbReference type="Gene3D" id="3.30.70.1290">
    <property type="entry name" value="Transposase IS200-like"/>
    <property type="match status" value="1"/>
</dbReference>
<dbReference type="Proteomes" id="UP000177382">
    <property type="component" value="Unassembled WGS sequence"/>
</dbReference>